<dbReference type="GO" id="GO:0140359">
    <property type="term" value="F:ABC-type transporter activity"/>
    <property type="evidence" value="ECO:0007669"/>
    <property type="project" value="InterPro"/>
</dbReference>
<keyword evidence="1" id="KW-0472">Membrane</keyword>
<feature type="transmembrane region" description="Helical" evidence="1">
    <location>
        <begin position="217"/>
        <end position="237"/>
    </location>
</feature>
<protein>
    <recommendedName>
        <fullName evidence="4">ABC transporter permease</fullName>
    </recommendedName>
</protein>
<keyword evidence="1" id="KW-0812">Transmembrane</keyword>
<name>A0A2H3L098_9CHLR</name>
<gene>
    <name evidence="2" type="ORF">A9Q02_00505</name>
</gene>
<evidence type="ECO:0000256" key="1">
    <source>
        <dbReference type="SAM" id="Phobius"/>
    </source>
</evidence>
<feature type="transmembrane region" description="Helical" evidence="1">
    <location>
        <begin position="258"/>
        <end position="281"/>
    </location>
</feature>
<feature type="transmembrane region" description="Helical" evidence="1">
    <location>
        <begin position="26"/>
        <end position="47"/>
    </location>
</feature>
<accession>A0A2H3L098</accession>
<feature type="transmembrane region" description="Helical" evidence="1">
    <location>
        <begin position="148"/>
        <end position="171"/>
    </location>
</feature>
<organism evidence="2 3">
    <name type="scientific">Candidatus Chloroploca asiatica</name>
    <dbReference type="NCBI Taxonomy" id="1506545"/>
    <lineage>
        <taxon>Bacteria</taxon>
        <taxon>Bacillati</taxon>
        <taxon>Chloroflexota</taxon>
        <taxon>Chloroflexia</taxon>
        <taxon>Chloroflexales</taxon>
        <taxon>Chloroflexineae</taxon>
        <taxon>Oscillochloridaceae</taxon>
        <taxon>Candidatus Chloroploca</taxon>
    </lineage>
</organism>
<reference evidence="2 3" key="1">
    <citation type="submission" date="2016-05" db="EMBL/GenBank/DDBJ databases">
        <authorList>
            <person name="Lavstsen T."/>
            <person name="Jespersen J.S."/>
        </authorList>
    </citation>
    <scope>NUCLEOTIDE SEQUENCE [LARGE SCALE GENOMIC DNA]</scope>
    <source>
        <strain evidence="2 3">B7-9</strain>
    </source>
</reference>
<feature type="transmembrane region" description="Helical" evidence="1">
    <location>
        <begin position="287"/>
        <end position="305"/>
    </location>
</feature>
<comment type="caution">
    <text evidence="2">The sequence shown here is derived from an EMBL/GenBank/DDBJ whole genome shotgun (WGS) entry which is preliminary data.</text>
</comment>
<keyword evidence="3" id="KW-1185">Reference proteome</keyword>
<feature type="transmembrane region" description="Helical" evidence="1">
    <location>
        <begin position="183"/>
        <end position="205"/>
    </location>
</feature>
<dbReference type="PANTHER" id="PTHR43471:SF12">
    <property type="entry name" value="HYPOTHETICAL MEMBRANE PROTEIN, CONSERVED"/>
    <property type="match status" value="1"/>
</dbReference>
<evidence type="ECO:0000313" key="3">
    <source>
        <dbReference type="Proteomes" id="UP000220922"/>
    </source>
</evidence>
<proteinExistence type="predicted"/>
<dbReference type="PANTHER" id="PTHR43471">
    <property type="entry name" value="ABC TRANSPORTER PERMEASE"/>
    <property type="match status" value="1"/>
</dbReference>
<feature type="transmembrane region" description="Helical" evidence="1">
    <location>
        <begin position="112"/>
        <end position="142"/>
    </location>
</feature>
<feature type="transmembrane region" description="Helical" evidence="1">
    <location>
        <begin position="67"/>
        <end position="91"/>
    </location>
</feature>
<dbReference type="OrthoDB" id="149032at2"/>
<dbReference type="EMBL" id="LYXE01000063">
    <property type="protein sequence ID" value="PDV99735.1"/>
    <property type="molecule type" value="Genomic_DNA"/>
</dbReference>
<dbReference type="AlphaFoldDB" id="A0A2H3L098"/>
<evidence type="ECO:0008006" key="4">
    <source>
        <dbReference type="Google" id="ProtNLM"/>
    </source>
</evidence>
<evidence type="ECO:0000313" key="2">
    <source>
        <dbReference type="EMBL" id="PDV99735.1"/>
    </source>
</evidence>
<keyword evidence="1" id="KW-1133">Transmembrane helix</keyword>
<dbReference type="Proteomes" id="UP000220922">
    <property type="component" value="Unassembled WGS sequence"/>
</dbReference>
<dbReference type="RefSeq" id="WP_097651499.1">
    <property type="nucleotide sequence ID" value="NZ_LYXE01000063.1"/>
</dbReference>
<sequence length="350" mass="38307">MRAWHFQLNPIIVKEVRTRMRGMRPYLILTGFLVLLALTGLGIYQLMLQQARFGGTVLSAQVGQALFRGLSFVELLLIIMLAPALTSATISSEREQLTYDMLMATPLRPGQLLWGKLFAALSYLFLLIFASLPVFSIVLVFGGVEPKALVKTVVLLLVTTVAFGAIGLFCSSLFRRTARATTVAYLLVVLLIGVPLLIGAVWGQFSNPPGQPPPPMLYYLNPLSALFAVTTIEPGVIEGGFDPGMMPFIAFDFSTGGLPFLHLLSSGVIFYGPAGVVVIPIYRATLIGYSLMTVLLCWMSAHLVLPHRRWHLRWTDLGFALLLIGLGAVAYFTHAWWYLVPPPLVMGPAG</sequence>
<dbReference type="GO" id="GO:0005886">
    <property type="term" value="C:plasma membrane"/>
    <property type="evidence" value="ECO:0007669"/>
    <property type="project" value="UniProtKB-SubCell"/>
</dbReference>
<feature type="transmembrane region" description="Helical" evidence="1">
    <location>
        <begin position="317"/>
        <end position="339"/>
    </location>
</feature>
<dbReference type="Pfam" id="PF12679">
    <property type="entry name" value="ABC2_membrane_2"/>
    <property type="match status" value="1"/>
</dbReference>